<dbReference type="InterPro" id="IPR019775">
    <property type="entry name" value="WD40_repeat_CS"/>
</dbReference>
<keyword evidence="7" id="KW-1185">Reference proteome</keyword>
<dbReference type="AlphaFoldDB" id="A0A165FP85"/>
<sequence>MKVDPILLPIAAVQPDFTSSLSEVRDGLVPEETFWLSCYKHEEPSIHGKVHATLDDVDRDLVRLEGRDGVEMISRRGDTYFASCPSLHLPPTRLAIPAKVYVDPAAEQGRRPRKITAFDVSPDGTQFATGYYDGSVCIRQTSGFAEPTTCKPHLSTVSSVQFFPSSKVLLTAGSDFSLSILPADKPDASSIPRPSFSPVRVLRGHSRGVTSIAIIARGRNVLSGSKDGTVRLWDVPSGAQIRTLVAGGHSYVPVLALSLGKGVLGSQQDGTDEKGRAPDDIDPREVETADKLAFCGLQDGTFEVFDLRTKHSVFRSTADTETQSPLHAISYTSVHGMLATGSSTGIVSLYDIRTLESPLTAFRRNTAAIEDLQFLSLDAKAFALPQAVSQSGATSNMPEASDVGLAIAAEDGLPYVADVRPGGPNVRAELVGPDCDPVRAVRVVREEDVWVAADDGVVRRYRMR</sequence>
<dbReference type="GO" id="GO:0000502">
    <property type="term" value="C:proteasome complex"/>
    <property type="evidence" value="ECO:0007669"/>
    <property type="project" value="UniProtKB-KW"/>
</dbReference>
<dbReference type="OrthoDB" id="10257301at2759"/>
<name>A0A165FP85_9APHY</name>
<keyword evidence="1 5" id="KW-0853">WD repeat</keyword>
<dbReference type="Pfam" id="PF00400">
    <property type="entry name" value="WD40"/>
    <property type="match status" value="3"/>
</dbReference>
<dbReference type="STRING" id="1314785.A0A165FP85"/>
<dbReference type="GeneID" id="63821069"/>
<accession>A0A165FP85</accession>
<comment type="similarity">
    <text evidence="4">Belongs to the WD repeat PAAF1/RPN14 family.</text>
</comment>
<dbReference type="PANTHER" id="PTHR19857">
    <property type="entry name" value="MITOCHONDRIAL DIVISION PROTEIN 1-RELATED"/>
    <property type="match status" value="1"/>
</dbReference>
<dbReference type="SUPFAM" id="SSF50978">
    <property type="entry name" value="WD40 repeat-like"/>
    <property type="match status" value="1"/>
</dbReference>
<dbReference type="PANTHER" id="PTHR19857:SF19">
    <property type="entry name" value="26S PROTEASOME REGULATORY SUBUNIT RPN14"/>
    <property type="match status" value="1"/>
</dbReference>
<dbReference type="InParanoid" id="A0A165FP85"/>
<dbReference type="InterPro" id="IPR051179">
    <property type="entry name" value="WD_repeat_multifunction"/>
</dbReference>
<evidence type="ECO:0000256" key="4">
    <source>
        <dbReference type="ARBA" id="ARBA00038321"/>
    </source>
</evidence>
<dbReference type="InterPro" id="IPR015943">
    <property type="entry name" value="WD40/YVTN_repeat-like_dom_sf"/>
</dbReference>
<dbReference type="Proteomes" id="UP000076871">
    <property type="component" value="Unassembled WGS sequence"/>
</dbReference>
<evidence type="ECO:0000313" key="7">
    <source>
        <dbReference type="Proteomes" id="UP000076871"/>
    </source>
</evidence>
<feature type="repeat" description="WD" evidence="5">
    <location>
        <begin position="202"/>
        <end position="243"/>
    </location>
</feature>
<keyword evidence="2" id="KW-0677">Repeat</keyword>
<dbReference type="InterPro" id="IPR036322">
    <property type="entry name" value="WD40_repeat_dom_sf"/>
</dbReference>
<dbReference type="RefSeq" id="XP_040767008.1">
    <property type="nucleotide sequence ID" value="XM_040904039.1"/>
</dbReference>
<keyword evidence="3" id="KW-0647">Proteasome</keyword>
<protein>
    <submittedName>
        <fullName evidence="6">WD40 repeat-like protein</fullName>
    </submittedName>
</protein>
<proteinExistence type="inferred from homology"/>
<evidence type="ECO:0000313" key="6">
    <source>
        <dbReference type="EMBL" id="KZT09268.1"/>
    </source>
</evidence>
<evidence type="ECO:0000256" key="1">
    <source>
        <dbReference type="ARBA" id="ARBA00022574"/>
    </source>
</evidence>
<evidence type="ECO:0000256" key="5">
    <source>
        <dbReference type="PROSITE-ProRule" id="PRU00221"/>
    </source>
</evidence>
<dbReference type="PROSITE" id="PS50294">
    <property type="entry name" value="WD_REPEATS_REGION"/>
    <property type="match status" value="1"/>
</dbReference>
<dbReference type="PROSITE" id="PS00678">
    <property type="entry name" value="WD_REPEATS_1"/>
    <property type="match status" value="1"/>
</dbReference>
<organism evidence="6 7">
    <name type="scientific">Laetiporus sulphureus 93-53</name>
    <dbReference type="NCBI Taxonomy" id="1314785"/>
    <lineage>
        <taxon>Eukaryota</taxon>
        <taxon>Fungi</taxon>
        <taxon>Dikarya</taxon>
        <taxon>Basidiomycota</taxon>
        <taxon>Agaricomycotina</taxon>
        <taxon>Agaricomycetes</taxon>
        <taxon>Polyporales</taxon>
        <taxon>Laetiporus</taxon>
    </lineage>
</organism>
<evidence type="ECO:0000256" key="2">
    <source>
        <dbReference type="ARBA" id="ARBA00022737"/>
    </source>
</evidence>
<dbReference type="SMART" id="SM00320">
    <property type="entry name" value="WD40"/>
    <property type="match status" value="4"/>
</dbReference>
<gene>
    <name evidence="6" type="ORF">LAESUDRAFT_647154</name>
</gene>
<reference evidence="6 7" key="1">
    <citation type="journal article" date="2016" name="Mol. Biol. Evol.">
        <title>Comparative Genomics of Early-Diverging Mushroom-Forming Fungi Provides Insights into the Origins of Lignocellulose Decay Capabilities.</title>
        <authorList>
            <person name="Nagy L.G."/>
            <person name="Riley R."/>
            <person name="Tritt A."/>
            <person name="Adam C."/>
            <person name="Daum C."/>
            <person name="Floudas D."/>
            <person name="Sun H."/>
            <person name="Yadav J.S."/>
            <person name="Pangilinan J."/>
            <person name="Larsson K.H."/>
            <person name="Matsuura K."/>
            <person name="Barry K."/>
            <person name="Labutti K."/>
            <person name="Kuo R."/>
            <person name="Ohm R.A."/>
            <person name="Bhattacharya S.S."/>
            <person name="Shirouzu T."/>
            <person name="Yoshinaga Y."/>
            <person name="Martin F.M."/>
            <person name="Grigoriev I.V."/>
            <person name="Hibbett D.S."/>
        </authorList>
    </citation>
    <scope>NUCLEOTIDE SEQUENCE [LARGE SCALE GENOMIC DNA]</scope>
    <source>
        <strain evidence="6 7">93-53</strain>
    </source>
</reference>
<evidence type="ECO:0000256" key="3">
    <source>
        <dbReference type="ARBA" id="ARBA00022942"/>
    </source>
</evidence>
<dbReference type="InterPro" id="IPR001680">
    <property type="entry name" value="WD40_rpt"/>
</dbReference>
<dbReference type="PROSITE" id="PS50082">
    <property type="entry name" value="WD_REPEATS_2"/>
    <property type="match status" value="1"/>
</dbReference>
<dbReference type="Gene3D" id="2.130.10.10">
    <property type="entry name" value="YVTN repeat-like/Quinoprotein amine dehydrogenase"/>
    <property type="match status" value="2"/>
</dbReference>
<dbReference type="EMBL" id="KV427612">
    <property type="protein sequence ID" value="KZT09268.1"/>
    <property type="molecule type" value="Genomic_DNA"/>
</dbReference>